<evidence type="ECO:0000313" key="3">
    <source>
        <dbReference type="Proteomes" id="UP000315700"/>
    </source>
</evidence>
<evidence type="ECO:0000313" key="2">
    <source>
        <dbReference type="EMBL" id="QDT57268.1"/>
    </source>
</evidence>
<dbReference type="Proteomes" id="UP000315700">
    <property type="component" value="Chromosome"/>
</dbReference>
<keyword evidence="1" id="KW-1133">Transmembrane helix</keyword>
<dbReference type="KEGG" id="ccos:Pan44_53360"/>
<name>A0A517SMD0_9PLAN</name>
<accession>A0A517SMD0</accession>
<dbReference type="InParanoid" id="A0A517SMD0"/>
<gene>
    <name evidence="2" type="ORF">Pan44_53360</name>
</gene>
<feature type="transmembrane region" description="Helical" evidence="1">
    <location>
        <begin position="12"/>
        <end position="32"/>
    </location>
</feature>
<evidence type="ECO:0008006" key="4">
    <source>
        <dbReference type="Google" id="ProtNLM"/>
    </source>
</evidence>
<keyword evidence="1" id="KW-0812">Transmembrane</keyword>
<reference evidence="2 3" key="1">
    <citation type="submission" date="2019-02" db="EMBL/GenBank/DDBJ databases">
        <title>Deep-cultivation of Planctomycetes and their phenomic and genomic characterization uncovers novel biology.</title>
        <authorList>
            <person name="Wiegand S."/>
            <person name="Jogler M."/>
            <person name="Boedeker C."/>
            <person name="Pinto D."/>
            <person name="Vollmers J."/>
            <person name="Rivas-Marin E."/>
            <person name="Kohn T."/>
            <person name="Peeters S.H."/>
            <person name="Heuer A."/>
            <person name="Rast P."/>
            <person name="Oberbeckmann S."/>
            <person name="Bunk B."/>
            <person name="Jeske O."/>
            <person name="Meyerdierks A."/>
            <person name="Storesund J.E."/>
            <person name="Kallscheuer N."/>
            <person name="Luecker S."/>
            <person name="Lage O.M."/>
            <person name="Pohl T."/>
            <person name="Merkel B.J."/>
            <person name="Hornburger P."/>
            <person name="Mueller R.-W."/>
            <person name="Bruemmer F."/>
            <person name="Labrenz M."/>
            <person name="Spormann A.M."/>
            <person name="Op den Camp H."/>
            <person name="Overmann J."/>
            <person name="Amann R."/>
            <person name="Jetten M.S.M."/>
            <person name="Mascher T."/>
            <person name="Medema M.H."/>
            <person name="Devos D.P."/>
            <person name="Kaster A.-K."/>
            <person name="Ovreas L."/>
            <person name="Rohde M."/>
            <person name="Galperin M.Y."/>
            <person name="Jogler C."/>
        </authorList>
    </citation>
    <scope>NUCLEOTIDE SEQUENCE [LARGE SCALE GENOMIC DNA]</scope>
    <source>
        <strain evidence="2 3">Pan44</strain>
    </source>
</reference>
<organism evidence="2 3">
    <name type="scientific">Caulifigura coniformis</name>
    <dbReference type="NCBI Taxonomy" id="2527983"/>
    <lineage>
        <taxon>Bacteria</taxon>
        <taxon>Pseudomonadati</taxon>
        <taxon>Planctomycetota</taxon>
        <taxon>Planctomycetia</taxon>
        <taxon>Planctomycetales</taxon>
        <taxon>Planctomycetaceae</taxon>
        <taxon>Caulifigura</taxon>
    </lineage>
</organism>
<keyword evidence="1" id="KW-0472">Membrane</keyword>
<protein>
    <recommendedName>
        <fullName evidence="4">General secretion pathway protein M</fullName>
    </recommendedName>
</protein>
<dbReference type="AlphaFoldDB" id="A0A517SMD0"/>
<dbReference type="RefSeq" id="WP_145034637.1">
    <property type="nucleotide sequence ID" value="NZ_CP036271.1"/>
</dbReference>
<evidence type="ECO:0000256" key="1">
    <source>
        <dbReference type="SAM" id="Phobius"/>
    </source>
</evidence>
<dbReference type="EMBL" id="CP036271">
    <property type="protein sequence ID" value="QDT57268.1"/>
    <property type="molecule type" value="Genomic_DNA"/>
</dbReference>
<proteinExistence type="predicted"/>
<sequence>MSRGLANAPLGPFLFAAAWIAAFLAALSYLTSQYDAAMVSRRTLVDCEGLATDIEALRSVPAVTVPASRDVQDLGPLLGGLALITSAGGKLVVSIEPQPTVNIPKSTFRLQSTDVQLQPIPMPELIALLYGIVEREPSVVPTAIRLSPTAASETGETRWSSQLVLTRLVDTSITALPSPHTRSSR</sequence>
<keyword evidence="3" id="KW-1185">Reference proteome</keyword>